<evidence type="ECO:0000256" key="4">
    <source>
        <dbReference type="ARBA" id="ARBA00011702"/>
    </source>
</evidence>
<dbReference type="AlphaFoldDB" id="A0A1F6G7N4"/>
<evidence type="ECO:0000313" key="19">
    <source>
        <dbReference type="Proteomes" id="UP000178449"/>
    </source>
</evidence>
<comment type="cofactor">
    <cofactor evidence="17">
        <name>Ca(2+)</name>
        <dbReference type="ChEBI" id="CHEBI:29108"/>
    </cofactor>
    <text evidence="17">Binds 1 Ca(2+) ion per monomer. In the dimeric form the Ca(2+) is bound by different amino acids with binding of each Ca(2+) shared with ligands coming from each monomer. The Ca(2+) ion may have a role in catalysis.</text>
</comment>
<dbReference type="EC" id="3.1.1.4" evidence="17"/>
<dbReference type="Pfam" id="PF02253">
    <property type="entry name" value="PLA1"/>
    <property type="match status" value="1"/>
</dbReference>
<keyword evidence="9 17" id="KW-0378">Hydrolase</keyword>
<keyword evidence="13" id="KW-0472">Membrane</keyword>
<feature type="active site" description="Proton acceptor" evidence="15">
    <location>
        <position position="156"/>
    </location>
</feature>
<comment type="similarity">
    <text evidence="3 17">Belongs to the phospholipase A1 family.</text>
</comment>
<comment type="subcellular location">
    <subcellularLocation>
        <location evidence="17">Cell outer membrane</location>
        <topology evidence="17">Multi-pass membrane protein</topology>
    </subcellularLocation>
    <text evidence="17">One of the very few enzymes located there.</text>
</comment>
<feature type="binding site" description="in dimeric form" evidence="16">
    <location>
        <position position="175"/>
    </location>
    <ligand>
        <name>Ca(2+)</name>
        <dbReference type="ChEBI" id="CHEBI:29108"/>
        <label>1</label>
    </ligand>
</feature>
<evidence type="ECO:0000256" key="1">
    <source>
        <dbReference type="ARBA" id="ARBA00000111"/>
    </source>
</evidence>
<dbReference type="Proteomes" id="UP000178449">
    <property type="component" value="Unassembled WGS sequence"/>
</dbReference>
<keyword evidence="12 17" id="KW-0443">Lipid metabolism</keyword>
<comment type="subunit">
    <text evidence="4 17">Homodimer; dimerization is reversible, and the dimeric form is the active one.</text>
</comment>
<dbReference type="InterPro" id="IPR003187">
    <property type="entry name" value="PLipase_A1"/>
</dbReference>
<dbReference type="STRING" id="1817772.A2527_09765"/>
<gene>
    <name evidence="18" type="ORF">A2527_09765</name>
</gene>
<keyword evidence="7 16" id="KW-0479">Metal-binding</keyword>
<feature type="chain" id="PRO_5019611640" description="Phospholipase A1" evidence="17">
    <location>
        <begin position="26"/>
        <end position="297"/>
    </location>
</feature>
<dbReference type="GO" id="GO:0046872">
    <property type="term" value="F:metal ion binding"/>
    <property type="evidence" value="ECO:0007669"/>
    <property type="project" value="UniProtKB-KW"/>
</dbReference>
<comment type="catalytic activity">
    <reaction evidence="1 17">
        <text>a 1,2-diacyl-sn-glycero-3-phosphocholine + H2O = a 2-acyl-sn-glycero-3-phosphocholine + a fatty acid + H(+)</text>
        <dbReference type="Rhea" id="RHEA:18689"/>
        <dbReference type="ChEBI" id="CHEBI:15377"/>
        <dbReference type="ChEBI" id="CHEBI:15378"/>
        <dbReference type="ChEBI" id="CHEBI:28868"/>
        <dbReference type="ChEBI" id="CHEBI:57643"/>
        <dbReference type="ChEBI" id="CHEBI:57875"/>
        <dbReference type="EC" id="3.1.1.32"/>
    </reaction>
</comment>
<dbReference type="EMBL" id="MFNE01000043">
    <property type="protein sequence ID" value="OGG94121.1"/>
    <property type="molecule type" value="Genomic_DNA"/>
</dbReference>
<dbReference type="InterPro" id="IPR036541">
    <property type="entry name" value="PLipase_A1_sf"/>
</dbReference>
<comment type="catalytic activity">
    <reaction evidence="2 17">
        <text>a 1,2-diacyl-sn-glycero-3-phosphocholine + H2O = a 1-acyl-sn-glycero-3-phosphocholine + a fatty acid + H(+)</text>
        <dbReference type="Rhea" id="RHEA:15801"/>
        <dbReference type="ChEBI" id="CHEBI:15377"/>
        <dbReference type="ChEBI" id="CHEBI:15378"/>
        <dbReference type="ChEBI" id="CHEBI:28868"/>
        <dbReference type="ChEBI" id="CHEBI:57643"/>
        <dbReference type="ChEBI" id="CHEBI:58168"/>
        <dbReference type="EC" id="3.1.1.4"/>
    </reaction>
</comment>
<evidence type="ECO:0000256" key="5">
    <source>
        <dbReference type="ARBA" id="ARBA00022452"/>
    </source>
</evidence>
<keyword evidence="8 17" id="KW-0732">Signal</keyword>
<evidence type="ECO:0000256" key="15">
    <source>
        <dbReference type="PIRSR" id="PIRSR603187-1"/>
    </source>
</evidence>
<evidence type="ECO:0000256" key="9">
    <source>
        <dbReference type="ARBA" id="ARBA00022801"/>
    </source>
</evidence>
<organism evidence="18 19">
    <name type="scientific">Candidatus Lambdaproteobacteria bacterium RIFOXYD2_FULL_50_16</name>
    <dbReference type="NCBI Taxonomy" id="1817772"/>
    <lineage>
        <taxon>Bacteria</taxon>
        <taxon>Pseudomonadati</taxon>
        <taxon>Pseudomonadota</taxon>
        <taxon>Candidatus Lambdaproteobacteria</taxon>
    </lineage>
</organism>
<keyword evidence="6" id="KW-0812">Transmembrane</keyword>
<proteinExistence type="inferred from homology"/>
<dbReference type="PANTHER" id="PTHR40457">
    <property type="entry name" value="PHOSPHOLIPASE A1"/>
    <property type="match status" value="1"/>
</dbReference>
<keyword evidence="10 16" id="KW-0106">Calcium</keyword>
<feature type="binding site" description="in dimeric form" evidence="16">
    <location>
        <position position="164"/>
    </location>
    <ligand>
        <name>Ca(2+)</name>
        <dbReference type="ChEBI" id="CHEBI:29108"/>
        <label>1</label>
    </ligand>
</feature>
<keyword evidence="11 17" id="KW-0442">Lipid degradation</keyword>
<dbReference type="SUPFAM" id="SSF56931">
    <property type="entry name" value="Outer membrane phospholipase A (OMPLA)"/>
    <property type="match status" value="1"/>
</dbReference>
<sequence length="297" mass="34537">MKKRWMQIGISLTLSLLGPWAQAWAIEDPSSDSFLIGQVSQELADYLKSAPVKKRHIYTLEPHKGNHMLILHQIAGDPSVIAGQDQELHFQFSIKKNLISGPYFPLYFAFSQRSWWQVFDGPSSRPFRENNYNPEFFLYWEGRWIFDDILIGLWEHQSNGETTRFDETGTAVNFSRSWDRSYLQAKWSSPNGRWWTEPKVWNIWDSGKESLADNPDIHDYHGPGQLRAGYYETGLRIEGFWRYGVKGGLTSQLDLKWSHRCFSEGVLIHAYLFNGYGESLIDYNRHLTKIGLGFSLE</sequence>
<evidence type="ECO:0000256" key="3">
    <source>
        <dbReference type="ARBA" id="ARBA00010525"/>
    </source>
</evidence>
<accession>A0A1F6G7N4</accession>
<evidence type="ECO:0000256" key="14">
    <source>
        <dbReference type="ARBA" id="ARBA00023237"/>
    </source>
</evidence>
<feature type="binding site" description="in dimeric form" evidence="16">
    <location>
        <position position="213"/>
    </location>
    <ligand>
        <name>Ca(2+)</name>
        <dbReference type="ChEBI" id="CHEBI:29108"/>
        <label>1</label>
    </ligand>
</feature>
<dbReference type="GO" id="GO:0008970">
    <property type="term" value="F:phospholipase A1 activity"/>
    <property type="evidence" value="ECO:0007669"/>
    <property type="project" value="UniProtKB-EC"/>
</dbReference>
<dbReference type="GO" id="GO:0016042">
    <property type="term" value="P:lipid catabolic process"/>
    <property type="evidence" value="ECO:0007669"/>
    <property type="project" value="UniProtKB-KW"/>
</dbReference>
<comment type="function">
    <text evidence="17">Hydrolysis of phosphatidylcholine with phospholipase A2 (EC 3.1.1.4) and phospholipase A1 (EC 3.1.1.32) activities.</text>
</comment>
<evidence type="ECO:0000256" key="16">
    <source>
        <dbReference type="PIRSR" id="PIRSR603187-2"/>
    </source>
</evidence>
<keyword evidence="5" id="KW-1134">Transmembrane beta strand</keyword>
<evidence type="ECO:0000256" key="17">
    <source>
        <dbReference type="RuleBase" id="RU366027"/>
    </source>
</evidence>
<evidence type="ECO:0000256" key="10">
    <source>
        <dbReference type="ARBA" id="ARBA00022837"/>
    </source>
</evidence>
<dbReference type="PRINTS" id="PR01486">
    <property type="entry name" value="PHPHLIPASEA1"/>
</dbReference>
<feature type="binding site" description="in dimeric form" evidence="16">
    <location>
        <position position="124"/>
    </location>
    <ligand>
        <name>Ca(2+)</name>
        <dbReference type="ChEBI" id="CHEBI:29108"/>
        <label>1</label>
    </ligand>
</feature>
<dbReference type="Gene3D" id="2.40.230.10">
    <property type="entry name" value="Phospholipase A1"/>
    <property type="match status" value="1"/>
</dbReference>
<evidence type="ECO:0000256" key="13">
    <source>
        <dbReference type="ARBA" id="ARBA00023136"/>
    </source>
</evidence>
<keyword evidence="14 17" id="KW-0998">Cell outer membrane</keyword>
<name>A0A1F6G7N4_9PROT</name>
<dbReference type="GO" id="GO:0004623">
    <property type="term" value="F:phospholipase A2 activity"/>
    <property type="evidence" value="ECO:0007669"/>
    <property type="project" value="UniProtKB-EC"/>
</dbReference>
<comment type="caution">
    <text evidence="18">The sequence shown here is derived from an EMBL/GenBank/DDBJ whole genome shotgun (WGS) entry which is preliminary data.</text>
</comment>
<evidence type="ECO:0000256" key="8">
    <source>
        <dbReference type="ARBA" id="ARBA00022729"/>
    </source>
</evidence>
<evidence type="ECO:0000256" key="2">
    <source>
        <dbReference type="ARBA" id="ARBA00001604"/>
    </source>
</evidence>
<evidence type="ECO:0000256" key="7">
    <source>
        <dbReference type="ARBA" id="ARBA00022723"/>
    </source>
</evidence>
<evidence type="ECO:0000313" key="18">
    <source>
        <dbReference type="EMBL" id="OGG94121.1"/>
    </source>
</evidence>
<protein>
    <recommendedName>
        <fullName evidence="17">Phospholipase A1</fullName>
        <ecNumber evidence="17">3.1.1.32</ecNumber>
        <ecNumber evidence="17">3.1.1.4</ecNumber>
    </recommendedName>
    <alternativeName>
        <fullName evidence="17">Phosphatidylcholine 1-acylhydrolase</fullName>
    </alternativeName>
</protein>
<dbReference type="PANTHER" id="PTHR40457:SF1">
    <property type="entry name" value="PHOSPHOLIPASE A1"/>
    <property type="match status" value="1"/>
</dbReference>
<dbReference type="EC" id="3.1.1.32" evidence="17"/>
<feature type="signal peptide" evidence="17">
    <location>
        <begin position="1"/>
        <end position="25"/>
    </location>
</feature>
<reference evidence="18 19" key="1">
    <citation type="journal article" date="2016" name="Nat. Commun.">
        <title>Thousands of microbial genomes shed light on interconnected biogeochemical processes in an aquifer system.</title>
        <authorList>
            <person name="Anantharaman K."/>
            <person name="Brown C.T."/>
            <person name="Hug L.A."/>
            <person name="Sharon I."/>
            <person name="Castelle C.J."/>
            <person name="Probst A.J."/>
            <person name="Thomas B.C."/>
            <person name="Singh A."/>
            <person name="Wilkins M.J."/>
            <person name="Karaoz U."/>
            <person name="Brodie E.L."/>
            <person name="Williams K.H."/>
            <person name="Hubbard S.S."/>
            <person name="Banfield J.F."/>
        </authorList>
    </citation>
    <scope>NUCLEOTIDE SEQUENCE [LARGE SCALE GENOMIC DNA]</scope>
</reference>
<evidence type="ECO:0000256" key="6">
    <source>
        <dbReference type="ARBA" id="ARBA00022692"/>
    </source>
</evidence>
<evidence type="ECO:0000256" key="11">
    <source>
        <dbReference type="ARBA" id="ARBA00022963"/>
    </source>
</evidence>
<feature type="active site" description="Nucleophile" evidence="15">
    <location>
        <position position="158"/>
    </location>
</feature>
<dbReference type="GO" id="GO:0009279">
    <property type="term" value="C:cell outer membrane"/>
    <property type="evidence" value="ECO:0007669"/>
    <property type="project" value="UniProtKB-SubCell"/>
</dbReference>
<evidence type="ECO:0000256" key="12">
    <source>
        <dbReference type="ARBA" id="ARBA00023098"/>
    </source>
</evidence>